<evidence type="ECO:0000313" key="14">
    <source>
        <dbReference type="Proteomes" id="UP001220964"/>
    </source>
</evidence>
<sequence length="57" mass="6199">MMPDLGKYAGTVLSAYGISLALLLGIVVLSVVQARRMRRRLDAAENRRLGAQEGKRG</sequence>
<dbReference type="AlphaFoldDB" id="A0AAE3TA54"/>
<keyword evidence="8 12" id="KW-0812">Transmembrane</keyword>
<evidence type="ECO:0000256" key="1">
    <source>
        <dbReference type="ARBA" id="ARBA00002442"/>
    </source>
</evidence>
<keyword evidence="14" id="KW-1185">Reference proteome</keyword>
<keyword evidence="5 12" id="KW-0813">Transport</keyword>
<evidence type="ECO:0000256" key="11">
    <source>
        <dbReference type="ARBA" id="ARBA00023136"/>
    </source>
</evidence>
<evidence type="ECO:0000256" key="10">
    <source>
        <dbReference type="ARBA" id="ARBA00022989"/>
    </source>
</evidence>
<comment type="function">
    <text evidence="1 12">Required for the export of heme to the periplasm for the biogenesis of c-type cytochromes.</text>
</comment>
<dbReference type="NCBIfam" id="TIGR03141">
    <property type="entry name" value="cytochro_ccmD"/>
    <property type="match status" value="1"/>
</dbReference>
<feature type="transmembrane region" description="Helical" evidence="12">
    <location>
        <begin position="12"/>
        <end position="32"/>
    </location>
</feature>
<name>A0AAE3TA54_9RHOB</name>
<dbReference type="GO" id="GO:0005886">
    <property type="term" value="C:plasma membrane"/>
    <property type="evidence" value="ECO:0007669"/>
    <property type="project" value="UniProtKB-SubCell"/>
</dbReference>
<evidence type="ECO:0000256" key="6">
    <source>
        <dbReference type="ARBA" id="ARBA00022475"/>
    </source>
</evidence>
<dbReference type="GO" id="GO:0015886">
    <property type="term" value="P:heme transport"/>
    <property type="evidence" value="ECO:0007669"/>
    <property type="project" value="InterPro"/>
</dbReference>
<comment type="subcellular location">
    <subcellularLocation>
        <location evidence="2 12">Cell inner membrane</location>
        <topology evidence="2 12">Single-pass membrane protein</topology>
    </subcellularLocation>
</comment>
<evidence type="ECO:0000256" key="4">
    <source>
        <dbReference type="ARBA" id="ARBA00016461"/>
    </source>
</evidence>
<evidence type="ECO:0000256" key="9">
    <source>
        <dbReference type="ARBA" id="ARBA00022748"/>
    </source>
</evidence>
<dbReference type="Proteomes" id="UP001220964">
    <property type="component" value="Unassembled WGS sequence"/>
</dbReference>
<accession>A0AAE3TA54</accession>
<evidence type="ECO:0000256" key="5">
    <source>
        <dbReference type="ARBA" id="ARBA00022448"/>
    </source>
</evidence>
<evidence type="ECO:0000256" key="8">
    <source>
        <dbReference type="ARBA" id="ARBA00022692"/>
    </source>
</evidence>
<evidence type="ECO:0000313" key="13">
    <source>
        <dbReference type="EMBL" id="MDF0602498.1"/>
    </source>
</evidence>
<evidence type="ECO:0000256" key="7">
    <source>
        <dbReference type="ARBA" id="ARBA00022519"/>
    </source>
</evidence>
<keyword evidence="7 12" id="KW-0997">Cell inner membrane</keyword>
<keyword evidence="9 12" id="KW-0201">Cytochrome c-type biogenesis</keyword>
<keyword evidence="11 12" id="KW-0472">Membrane</keyword>
<keyword evidence="6 12" id="KW-1003">Cell membrane</keyword>
<protein>
    <recommendedName>
        <fullName evidence="4 12">Heme exporter protein D</fullName>
    </recommendedName>
</protein>
<organism evidence="13 14">
    <name type="scientific">Psychromarinibacter sediminicola</name>
    <dbReference type="NCBI Taxonomy" id="3033385"/>
    <lineage>
        <taxon>Bacteria</taxon>
        <taxon>Pseudomonadati</taxon>
        <taxon>Pseudomonadota</taxon>
        <taxon>Alphaproteobacteria</taxon>
        <taxon>Rhodobacterales</taxon>
        <taxon>Paracoccaceae</taxon>
        <taxon>Psychromarinibacter</taxon>
    </lineage>
</organism>
<gene>
    <name evidence="13" type="primary">ccmD</name>
    <name evidence="13" type="ORF">P1J78_17305</name>
</gene>
<proteinExistence type="inferred from homology"/>
<dbReference type="RefSeq" id="WP_275568626.1">
    <property type="nucleotide sequence ID" value="NZ_JARGYC010000052.1"/>
</dbReference>
<comment type="caution">
    <text evidence="13">The sequence shown here is derived from an EMBL/GenBank/DDBJ whole genome shotgun (WGS) entry which is preliminary data.</text>
</comment>
<dbReference type="EMBL" id="JARGYC010000052">
    <property type="protein sequence ID" value="MDF0602498.1"/>
    <property type="molecule type" value="Genomic_DNA"/>
</dbReference>
<reference evidence="13" key="1">
    <citation type="submission" date="2023-03" db="EMBL/GenBank/DDBJ databases">
        <title>Multiphase analysis and comparison of six strains from genera Psychromarinibacter, Lutimaribacter, and Maritimibacter, including a novel species: Psychromarinibacter sediminicola sp. nov.</title>
        <authorList>
            <person name="Wang Y.-H."/>
            <person name="Ye M.-Q."/>
            <person name="Du Z.-J."/>
        </authorList>
    </citation>
    <scope>NUCLEOTIDE SEQUENCE</scope>
    <source>
        <strain evidence="13">C21-152</strain>
    </source>
</reference>
<evidence type="ECO:0000256" key="12">
    <source>
        <dbReference type="RuleBase" id="RU363101"/>
    </source>
</evidence>
<dbReference type="Pfam" id="PF04995">
    <property type="entry name" value="CcmD"/>
    <property type="match status" value="1"/>
</dbReference>
<evidence type="ECO:0000256" key="2">
    <source>
        <dbReference type="ARBA" id="ARBA00004377"/>
    </source>
</evidence>
<dbReference type="InterPro" id="IPR007078">
    <property type="entry name" value="Haem_export_protD_CcmD"/>
</dbReference>
<evidence type="ECO:0000256" key="3">
    <source>
        <dbReference type="ARBA" id="ARBA00008741"/>
    </source>
</evidence>
<keyword evidence="10 12" id="KW-1133">Transmembrane helix</keyword>
<dbReference type="GO" id="GO:0017004">
    <property type="term" value="P:cytochrome complex assembly"/>
    <property type="evidence" value="ECO:0007669"/>
    <property type="project" value="UniProtKB-KW"/>
</dbReference>
<comment type="similarity">
    <text evidence="3 12">Belongs to the CcmD/CycX/HelD family.</text>
</comment>